<dbReference type="EMBL" id="JAAMPI010000536">
    <property type="protein sequence ID" value="KAF4630577.1"/>
    <property type="molecule type" value="Genomic_DNA"/>
</dbReference>
<reference evidence="7 8" key="1">
    <citation type="submission" date="2020-03" db="EMBL/GenBank/DDBJ databases">
        <title>Draft Genome Sequence of Cudoniella acicularis.</title>
        <authorList>
            <person name="Buettner E."/>
            <person name="Kellner H."/>
        </authorList>
    </citation>
    <scope>NUCLEOTIDE SEQUENCE [LARGE SCALE GENOMIC DNA]</scope>
    <source>
        <strain evidence="7 8">DSM 108380</strain>
    </source>
</reference>
<dbReference type="GO" id="GO:0005506">
    <property type="term" value="F:iron ion binding"/>
    <property type="evidence" value="ECO:0007669"/>
    <property type="project" value="InterPro"/>
</dbReference>
<dbReference type="PROSITE" id="PS00086">
    <property type="entry name" value="CYTOCHROME_P450"/>
    <property type="match status" value="1"/>
</dbReference>
<dbReference type="SUPFAM" id="SSF48264">
    <property type="entry name" value="Cytochrome P450"/>
    <property type="match status" value="1"/>
</dbReference>
<protein>
    <recommendedName>
        <fullName evidence="9">Cytochrome P450</fullName>
    </recommendedName>
</protein>
<evidence type="ECO:0000256" key="6">
    <source>
        <dbReference type="RuleBase" id="RU000461"/>
    </source>
</evidence>
<keyword evidence="3 6" id="KW-0560">Oxidoreductase</keyword>
<dbReference type="InterPro" id="IPR050364">
    <property type="entry name" value="Cytochrome_P450_fung"/>
</dbReference>
<feature type="binding site" description="axial binding residue" evidence="5">
    <location>
        <position position="451"/>
    </location>
    <ligand>
        <name>heme</name>
        <dbReference type="ChEBI" id="CHEBI:30413"/>
    </ligand>
    <ligandPart>
        <name>Fe</name>
        <dbReference type="ChEBI" id="CHEBI:18248"/>
    </ligandPart>
</feature>
<evidence type="ECO:0000256" key="3">
    <source>
        <dbReference type="ARBA" id="ARBA00023002"/>
    </source>
</evidence>
<evidence type="ECO:0000256" key="4">
    <source>
        <dbReference type="ARBA" id="ARBA00023004"/>
    </source>
</evidence>
<dbReference type="GO" id="GO:0020037">
    <property type="term" value="F:heme binding"/>
    <property type="evidence" value="ECO:0007669"/>
    <property type="project" value="InterPro"/>
</dbReference>
<dbReference type="Gene3D" id="1.10.630.10">
    <property type="entry name" value="Cytochrome P450"/>
    <property type="match status" value="1"/>
</dbReference>
<evidence type="ECO:0000256" key="2">
    <source>
        <dbReference type="ARBA" id="ARBA00022723"/>
    </source>
</evidence>
<keyword evidence="2 5" id="KW-0479">Metal-binding</keyword>
<dbReference type="InterPro" id="IPR002401">
    <property type="entry name" value="Cyt_P450_E_grp-I"/>
</dbReference>
<organism evidence="7 8">
    <name type="scientific">Cudoniella acicularis</name>
    <dbReference type="NCBI Taxonomy" id="354080"/>
    <lineage>
        <taxon>Eukaryota</taxon>
        <taxon>Fungi</taxon>
        <taxon>Dikarya</taxon>
        <taxon>Ascomycota</taxon>
        <taxon>Pezizomycotina</taxon>
        <taxon>Leotiomycetes</taxon>
        <taxon>Helotiales</taxon>
        <taxon>Tricladiaceae</taxon>
        <taxon>Cudoniella</taxon>
    </lineage>
</organism>
<gene>
    <name evidence="7" type="ORF">G7Y89_g7566</name>
</gene>
<dbReference type="PRINTS" id="PR00385">
    <property type="entry name" value="P450"/>
</dbReference>
<keyword evidence="4 5" id="KW-0408">Iron</keyword>
<comment type="caution">
    <text evidence="7">The sequence shown here is derived from an EMBL/GenBank/DDBJ whole genome shotgun (WGS) entry which is preliminary data.</text>
</comment>
<dbReference type="InterPro" id="IPR017972">
    <property type="entry name" value="Cyt_P450_CS"/>
</dbReference>
<dbReference type="InterPro" id="IPR001128">
    <property type="entry name" value="Cyt_P450"/>
</dbReference>
<dbReference type="PANTHER" id="PTHR46300">
    <property type="entry name" value="P450, PUTATIVE (EUROFUNG)-RELATED-RELATED"/>
    <property type="match status" value="1"/>
</dbReference>
<dbReference type="CDD" id="cd11065">
    <property type="entry name" value="CYP64-like"/>
    <property type="match status" value="1"/>
</dbReference>
<keyword evidence="5 6" id="KW-0349">Heme</keyword>
<evidence type="ECO:0000313" key="8">
    <source>
        <dbReference type="Proteomes" id="UP000566819"/>
    </source>
</evidence>
<dbReference type="OrthoDB" id="1470350at2759"/>
<evidence type="ECO:0000256" key="5">
    <source>
        <dbReference type="PIRSR" id="PIRSR602401-1"/>
    </source>
</evidence>
<dbReference type="Pfam" id="PF00067">
    <property type="entry name" value="p450"/>
    <property type="match status" value="1"/>
</dbReference>
<comment type="similarity">
    <text evidence="1 6">Belongs to the cytochrome P450 family.</text>
</comment>
<dbReference type="AlphaFoldDB" id="A0A8H4RLT8"/>
<name>A0A8H4RLT8_9HELO</name>
<evidence type="ECO:0000256" key="1">
    <source>
        <dbReference type="ARBA" id="ARBA00010617"/>
    </source>
</evidence>
<accession>A0A8H4RLT8</accession>
<keyword evidence="6" id="KW-0503">Monooxygenase</keyword>
<dbReference type="GO" id="GO:0004497">
    <property type="term" value="F:monooxygenase activity"/>
    <property type="evidence" value="ECO:0007669"/>
    <property type="project" value="UniProtKB-KW"/>
</dbReference>
<dbReference type="GO" id="GO:0016705">
    <property type="term" value="F:oxidoreductase activity, acting on paired donors, with incorporation or reduction of molecular oxygen"/>
    <property type="evidence" value="ECO:0007669"/>
    <property type="project" value="InterPro"/>
</dbReference>
<dbReference type="InterPro" id="IPR036396">
    <property type="entry name" value="Cyt_P450_sf"/>
</dbReference>
<evidence type="ECO:0000313" key="7">
    <source>
        <dbReference type="EMBL" id="KAF4630577.1"/>
    </source>
</evidence>
<comment type="cofactor">
    <cofactor evidence="5">
        <name>heme</name>
        <dbReference type="ChEBI" id="CHEBI:30413"/>
    </cofactor>
</comment>
<dbReference type="Proteomes" id="UP000566819">
    <property type="component" value="Unassembled WGS sequence"/>
</dbReference>
<evidence type="ECO:0008006" key="9">
    <source>
        <dbReference type="Google" id="ProtNLM"/>
    </source>
</evidence>
<sequence length="530" mass="59462">MLLFSSLPIWWFLLAAIVGIPLVLLVSDIVKWCRLPPGPLPIPFRGNKIPTTKPWIHFQELSKKYGPIFTIWIGRTPTLVISDPEVAVDLMEKRSSKYSSRPRSVMLREVYGTRSLLLQPYGKAWSSRRKLFHRGLTPTAISTYKARQEAEATRTAFRILETPLSWERALDTFAAALVFSIAYGRRIDTLEASVITERFKFLRVLATLNVPGRYKAESFPILRHVPNFLAPWKKEIEEAGKAEAAANMALVDGVKMDIQSKWEKGDEAAPSLTKMLLDIRENEGIPMSDVDFAYISAGVFGAGADTTSATLCSAIFAFVTHPAALKTAQVEMDAVIGSGRTPTFDDEKNLPYMSALVKEVLRWRPVAVMGGTPHATTEGDVYRGWYIPAGTGVMSNLWAISLNEEYYPNPNLFDPARYLEETDPRYVPELEGKTHPGKGGLSAFGWGRRRCVAADLAMNSLFIALSKLIWAFDILPITTYSIFNYTEGGSNIRPKPFECLIRPRSEQHKTVLQREKKMADLEMEKFPAFI</sequence>
<dbReference type="PANTHER" id="PTHR46300:SF4">
    <property type="entry name" value="CYTOCHROME P450 98A3"/>
    <property type="match status" value="1"/>
</dbReference>
<dbReference type="PRINTS" id="PR00463">
    <property type="entry name" value="EP450I"/>
</dbReference>
<proteinExistence type="inferred from homology"/>
<keyword evidence="8" id="KW-1185">Reference proteome</keyword>